<evidence type="ECO:0000256" key="5">
    <source>
        <dbReference type="ARBA" id="ARBA00023014"/>
    </source>
</evidence>
<evidence type="ECO:0000259" key="8">
    <source>
        <dbReference type="PROSITE" id="PS51669"/>
    </source>
</evidence>
<keyword evidence="2" id="KW-0479">Metal-binding</keyword>
<dbReference type="SUPFAM" id="SSF54862">
    <property type="entry name" value="4Fe-4S ferredoxins"/>
    <property type="match status" value="1"/>
</dbReference>
<evidence type="ECO:0000256" key="4">
    <source>
        <dbReference type="ARBA" id="ARBA00023004"/>
    </source>
</evidence>
<dbReference type="InterPro" id="IPR028261">
    <property type="entry name" value="DPD_II"/>
</dbReference>
<keyword evidence="3" id="KW-0677">Repeat</keyword>
<organism evidence="9 10">
    <name type="scientific">Candidatus Abyssobacteria bacterium SURF_17</name>
    <dbReference type="NCBI Taxonomy" id="2093361"/>
    <lineage>
        <taxon>Bacteria</taxon>
        <taxon>Pseudomonadati</taxon>
        <taxon>Candidatus Hydrogenedentota</taxon>
        <taxon>Candidatus Abyssobacteria</taxon>
    </lineage>
</organism>
<evidence type="ECO:0000313" key="10">
    <source>
        <dbReference type="Proteomes" id="UP000285961"/>
    </source>
</evidence>
<evidence type="ECO:0000256" key="1">
    <source>
        <dbReference type="ARBA" id="ARBA00022485"/>
    </source>
</evidence>
<dbReference type="GO" id="GO:0051539">
    <property type="term" value="F:4 iron, 4 sulfur cluster binding"/>
    <property type="evidence" value="ECO:0007669"/>
    <property type="project" value="UniProtKB-KW"/>
</dbReference>
<dbReference type="FunFam" id="3.30.70.20:FF:000035">
    <property type="entry name" value="Iron hydrogenase 1"/>
    <property type="match status" value="1"/>
</dbReference>
<dbReference type="Pfam" id="PF12838">
    <property type="entry name" value="Fer4_7"/>
    <property type="match status" value="1"/>
</dbReference>
<keyword evidence="5" id="KW-0411">Iron-sulfur</keyword>
<dbReference type="PROSITE" id="PS51669">
    <property type="entry name" value="4FE4S_MOW_BIS_MGD"/>
    <property type="match status" value="1"/>
</dbReference>
<dbReference type="InterPro" id="IPR006656">
    <property type="entry name" value="Mopterin_OxRdtase"/>
</dbReference>
<dbReference type="Gene3D" id="3.40.50.740">
    <property type="match status" value="1"/>
</dbReference>
<dbReference type="Gene3D" id="3.10.20.740">
    <property type="match status" value="1"/>
</dbReference>
<name>A0A419F1M3_9BACT</name>
<evidence type="ECO:0000259" key="7">
    <source>
        <dbReference type="PROSITE" id="PS51379"/>
    </source>
</evidence>
<evidence type="ECO:0000256" key="2">
    <source>
        <dbReference type="ARBA" id="ARBA00022723"/>
    </source>
</evidence>
<dbReference type="InterPro" id="IPR006963">
    <property type="entry name" value="Mopterin_OxRdtase_4Fe-4S_dom"/>
</dbReference>
<evidence type="ECO:0000256" key="3">
    <source>
        <dbReference type="ARBA" id="ARBA00022737"/>
    </source>
</evidence>
<dbReference type="PANTHER" id="PTHR42783">
    <property type="entry name" value="GLUTAMATE SYNTHASE [NADPH] SMALL CHAIN"/>
    <property type="match status" value="1"/>
</dbReference>
<dbReference type="Pfam" id="PF13510">
    <property type="entry name" value="Fer2_4"/>
    <property type="match status" value="1"/>
</dbReference>
<dbReference type="InterPro" id="IPR036010">
    <property type="entry name" value="2Fe-2S_ferredoxin-like_sf"/>
</dbReference>
<dbReference type="Pfam" id="PF07992">
    <property type="entry name" value="Pyr_redox_2"/>
    <property type="match status" value="1"/>
</dbReference>
<dbReference type="InterPro" id="IPR036188">
    <property type="entry name" value="FAD/NAD-bd_sf"/>
</dbReference>
<dbReference type="PROSITE" id="PS51085">
    <property type="entry name" value="2FE2S_FER_2"/>
    <property type="match status" value="1"/>
</dbReference>
<dbReference type="SUPFAM" id="SSF51971">
    <property type="entry name" value="Nucleotide-binding domain"/>
    <property type="match status" value="1"/>
</dbReference>
<feature type="domain" description="4Fe-4S Mo/W bis-MGD-type" evidence="8">
    <location>
        <begin position="701"/>
        <end position="757"/>
    </location>
</feature>
<dbReference type="NCBIfam" id="NF009410">
    <property type="entry name" value="PRK12771.1"/>
    <property type="match status" value="1"/>
</dbReference>
<dbReference type="Gene3D" id="2.20.25.90">
    <property type="entry name" value="ADC-like domains"/>
    <property type="match status" value="1"/>
</dbReference>
<dbReference type="PROSITE" id="PS00198">
    <property type="entry name" value="4FE4S_FER_1"/>
    <property type="match status" value="1"/>
</dbReference>
<dbReference type="CDD" id="cd00207">
    <property type="entry name" value="fer2"/>
    <property type="match status" value="1"/>
</dbReference>
<dbReference type="Pfam" id="PF14691">
    <property type="entry name" value="Fer4_20"/>
    <property type="match status" value="1"/>
</dbReference>
<dbReference type="Gene3D" id="3.30.70.20">
    <property type="match status" value="1"/>
</dbReference>
<dbReference type="Pfam" id="PF00384">
    <property type="entry name" value="Molybdopterin"/>
    <property type="match status" value="1"/>
</dbReference>
<comment type="caution">
    <text evidence="9">The sequence shown here is derived from an EMBL/GenBank/DDBJ whole genome shotgun (WGS) entry which is preliminary data.</text>
</comment>
<dbReference type="InterPro" id="IPR001041">
    <property type="entry name" value="2Fe-2S_ferredoxin-type"/>
</dbReference>
<protein>
    <submittedName>
        <fullName evidence="9">FAD-dependent oxidoreductase</fullName>
    </submittedName>
</protein>
<dbReference type="SUPFAM" id="SSF53706">
    <property type="entry name" value="Formate dehydrogenase/DMSO reductase, domains 1-3"/>
    <property type="match status" value="1"/>
</dbReference>
<dbReference type="GO" id="GO:0016491">
    <property type="term" value="F:oxidoreductase activity"/>
    <property type="evidence" value="ECO:0007669"/>
    <property type="project" value="InterPro"/>
</dbReference>
<evidence type="ECO:0000313" key="9">
    <source>
        <dbReference type="EMBL" id="RJP71879.1"/>
    </source>
</evidence>
<reference evidence="9 10" key="1">
    <citation type="journal article" date="2017" name="ISME J.">
        <title>Energy and carbon metabolisms in a deep terrestrial subsurface fluid microbial community.</title>
        <authorList>
            <person name="Momper L."/>
            <person name="Jungbluth S.P."/>
            <person name="Lee M.D."/>
            <person name="Amend J.P."/>
        </authorList>
    </citation>
    <scope>NUCLEOTIDE SEQUENCE [LARGE SCALE GENOMIC DNA]</scope>
    <source>
        <strain evidence="9">SURF_17</strain>
    </source>
</reference>
<evidence type="ECO:0000259" key="6">
    <source>
        <dbReference type="PROSITE" id="PS51085"/>
    </source>
</evidence>
<dbReference type="AlphaFoldDB" id="A0A419F1M3"/>
<proteinExistence type="predicted"/>
<dbReference type="Proteomes" id="UP000285961">
    <property type="component" value="Unassembled WGS sequence"/>
</dbReference>
<dbReference type="SMART" id="SM00926">
    <property type="entry name" value="Molybdop_Fe4S4"/>
    <property type="match status" value="1"/>
</dbReference>
<dbReference type="SUPFAM" id="SSF54292">
    <property type="entry name" value="2Fe-2S ferredoxin-like"/>
    <property type="match status" value="1"/>
</dbReference>
<dbReference type="EMBL" id="QZKI01000053">
    <property type="protein sequence ID" value="RJP71879.1"/>
    <property type="molecule type" value="Genomic_DNA"/>
</dbReference>
<dbReference type="GO" id="GO:0046872">
    <property type="term" value="F:metal ion binding"/>
    <property type="evidence" value="ECO:0007669"/>
    <property type="project" value="UniProtKB-KW"/>
</dbReference>
<dbReference type="InterPro" id="IPR023753">
    <property type="entry name" value="FAD/NAD-binding_dom"/>
</dbReference>
<dbReference type="Pfam" id="PF04879">
    <property type="entry name" value="Molybdop_Fe4S4"/>
    <property type="match status" value="1"/>
</dbReference>
<dbReference type="PROSITE" id="PS51379">
    <property type="entry name" value="4FE4S_FER_2"/>
    <property type="match status" value="2"/>
</dbReference>
<keyword evidence="4" id="KW-0408">Iron</keyword>
<dbReference type="PANTHER" id="PTHR42783:SF3">
    <property type="entry name" value="GLUTAMATE SYNTHASE [NADPH] SMALL CHAIN-RELATED"/>
    <property type="match status" value="1"/>
</dbReference>
<feature type="domain" description="4Fe-4S ferredoxin-type" evidence="7">
    <location>
        <begin position="628"/>
        <end position="661"/>
    </location>
</feature>
<dbReference type="Gene3D" id="3.50.50.60">
    <property type="entry name" value="FAD/NAD(P)-binding domain"/>
    <property type="match status" value="3"/>
</dbReference>
<feature type="domain" description="2Fe-2S ferredoxin-type" evidence="6">
    <location>
        <begin position="10"/>
        <end position="87"/>
    </location>
</feature>
<dbReference type="PRINTS" id="PR00419">
    <property type="entry name" value="ADXRDTASE"/>
</dbReference>
<sequence length="829" mass="89728">MSLVTAEKTTKVAIILDGQEVRADGDRTILDVCRENNIRIPTLCHDEQLEPIGSCQMCVVELEGHGLVISCNTRVADGMEIRTDSAKVVAARKKALRQLLAEHYGDCVAPCQNACPAGIDIQGYLALIARGAYKEAVELIKERLPLPAIIGRICPHPCEQACRRNLVDEPLSICSLKRFAADQEMLGNEKFVPMIEPATGFKIAIVGGGPAGLSAAYYLAKDGHAVTIFEALPKPGGMLRYGIPDYRLPQDILDKEISTITDMGVVIKTNTALGKDFTIGSLFDNGFNAVFLAIGAHQSTKMNVEGENLEGVLPGTDFLKTAAMGQKVDVGKRVAVIGGGNTAIDAARVAFRMGAGEVTIVYRRSRAEMPATDWEVEEAEEEGVKLRFLAAPVRIIGDNGRVSAIECIRMALGEPDASGRRRPEPIPRSQFTLEVDSVIAAIGQRTDLSGLKGGKEAASASEPNNIALERGNILAHSKSMLTSVKGVFAGGDCVTGAATAVEAVAAGRKAAVAISRYLKGKEPVTNDKPFEITKGKLNEVSENEFVHVEHRPRQKMPKLSPHERKETYEEIELGFSEEAARREASRCLECGCKAQYDCDLRDLATEYEIESMTASRNLRLYPRDLSHPFVERDPNKCIACSRCVRICQEVQGVGALSLGYRVTTTGGTDGSLMDTTCVSCGQCTATCPVGALVKKNGLRPAYEVKTVCPYCGVGCGIYLGMRGGVIVNTRADFENPVSRGNLCVKGQFGHDFINHPDRLRTPLIKRDGKFVEATWDEALALVAAKFANYKGDQFGALCSARATNEENYVFQKFVRGVMGTNNIDHCARL</sequence>
<dbReference type="InterPro" id="IPR017900">
    <property type="entry name" value="4Fe4S_Fe_S_CS"/>
</dbReference>
<keyword evidence="1" id="KW-0004">4Fe-4S</keyword>
<dbReference type="InterPro" id="IPR017896">
    <property type="entry name" value="4Fe4S_Fe-S-bd"/>
</dbReference>
<accession>A0A419F1M3</accession>
<feature type="domain" description="4Fe-4S ferredoxin-type" evidence="7">
    <location>
        <begin position="669"/>
        <end position="697"/>
    </location>
</feature>
<gene>
    <name evidence="9" type="ORF">C4532_06925</name>
</gene>